<evidence type="ECO:0000313" key="2">
    <source>
        <dbReference type="EMBL" id="RJG06076.1"/>
    </source>
</evidence>
<keyword evidence="3" id="KW-1185">Reference proteome</keyword>
<organism evidence="2 3">
    <name type="scientific">Noviherbaspirillum cavernae</name>
    <dbReference type="NCBI Taxonomy" id="2320862"/>
    <lineage>
        <taxon>Bacteria</taxon>
        <taxon>Pseudomonadati</taxon>
        <taxon>Pseudomonadota</taxon>
        <taxon>Betaproteobacteria</taxon>
        <taxon>Burkholderiales</taxon>
        <taxon>Oxalobacteraceae</taxon>
        <taxon>Noviherbaspirillum</taxon>
    </lineage>
</organism>
<name>A0A418X0R6_9BURK</name>
<evidence type="ECO:0000313" key="3">
    <source>
        <dbReference type="Proteomes" id="UP000285190"/>
    </source>
</evidence>
<feature type="domain" description="DUF4124" evidence="1">
    <location>
        <begin position="25"/>
        <end position="77"/>
    </location>
</feature>
<dbReference type="Pfam" id="PF13511">
    <property type="entry name" value="DUF4124"/>
    <property type="match status" value="1"/>
</dbReference>
<sequence>MLPHRVCREGLAMTDRTPRLLLSILLVCISAHVDATTIYRYKMPDGSTLYSQTAPRGGKQAGIVRVPPMSRAETEAQGVAKRKLEQDMARADRLAVLRSISLAAAYNDVCRASQRMQTARYAYMHGLVPGPGERQGTVGRFNRLNEAYWERIRDLQQEIDLSELDLDRARTEYERLK</sequence>
<protein>
    <submittedName>
        <fullName evidence="2">DUF4124 domain-containing protein</fullName>
    </submittedName>
</protein>
<accession>A0A418X0R6</accession>
<evidence type="ECO:0000259" key="1">
    <source>
        <dbReference type="Pfam" id="PF13511"/>
    </source>
</evidence>
<dbReference type="AlphaFoldDB" id="A0A418X0R6"/>
<comment type="caution">
    <text evidence="2">The sequence shown here is derived from an EMBL/GenBank/DDBJ whole genome shotgun (WGS) entry which is preliminary data.</text>
</comment>
<dbReference type="InterPro" id="IPR025392">
    <property type="entry name" value="DUF4124"/>
</dbReference>
<gene>
    <name evidence="2" type="ORF">D3870_08690</name>
</gene>
<reference evidence="2 3" key="1">
    <citation type="submission" date="2018-09" db="EMBL/GenBank/DDBJ databases">
        <authorList>
            <person name="Zhu H."/>
        </authorList>
    </citation>
    <scope>NUCLEOTIDE SEQUENCE [LARGE SCALE GENOMIC DNA]</scope>
    <source>
        <strain evidence="2 3">K2R10-39</strain>
    </source>
</reference>
<proteinExistence type="predicted"/>
<dbReference type="Proteomes" id="UP000285190">
    <property type="component" value="Unassembled WGS sequence"/>
</dbReference>
<dbReference type="EMBL" id="QYUN01000002">
    <property type="protein sequence ID" value="RJG06076.1"/>
    <property type="molecule type" value="Genomic_DNA"/>
</dbReference>